<reference evidence="1" key="1">
    <citation type="journal article" date="2014" name="Front. Microbiol.">
        <title>High frequency of phylogenetically diverse reductive dehalogenase-homologous genes in deep subseafloor sedimentary metagenomes.</title>
        <authorList>
            <person name="Kawai M."/>
            <person name="Futagami T."/>
            <person name="Toyoda A."/>
            <person name="Takaki Y."/>
            <person name="Nishi S."/>
            <person name="Hori S."/>
            <person name="Arai W."/>
            <person name="Tsubouchi T."/>
            <person name="Morono Y."/>
            <person name="Uchiyama I."/>
            <person name="Ito T."/>
            <person name="Fujiyama A."/>
            <person name="Inagaki F."/>
            <person name="Takami H."/>
        </authorList>
    </citation>
    <scope>NUCLEOTIDE SEQUENCE</scope>
    <source>
        <strain evidence="1">Expedition CK06-06</strain>
    </source>
</reference>
<dbReference type="SUPFAM" id="SSF51126">
    <property type="entry name" value="Pectin lyase-like"/>
    <property type="match status" value="2"/>
</dbReference>
<comment type="caution">
    <text evidence="1">The sequence shown here is derived from an EMBL/GenBank/DDBJ whole genome shotgun (WGS) entry which is preliminary data.</text>
</comment>
<evidence type="ECO:0008006" key="2">
    <source>
        <dbReference type="Google" id="ProtNLM"/>
    </source>
</evidence>
<protein>
    <recommendedName>
        <fullName evidence="2">DUF1565 domain-containing protein</fullName>
    </recommendedName>
</protein>
<evidence type="ECO:0000313" key="1">
    <source>
        <dbReference type="EMBL" id="GAG35257.1"/>
    </source>
</evidence>
<dbReference type="NCBIfam" id="NF041518">
    <property type="entry name" value="choice_anch_Q"/>
    <property type="match status" value="1"/>
</dbReference>
<gene>
    <name evidence="1" type="ORF">S01H1_67022</name>
</gene>
<dbReference type="Gene3D" id="2.160.20.10">
    <property type="entry name" value="Single-stranded right-handed beta-helix, Pectin lyase-like"/>
    <property type="match status" value="2"/>
</dbReference>
<name>X0XIP4_9ZZZZ</name>
<feature type="non-terminal residue" evidence="1">
    <location>
        <position position="158"/>
    </location>
</feature>
<dbReference type="InterPro" id="IPR011050">
    <property type="entry name" value="Pectin_lyase_fold/virulence"/>
</dbReference>
<dbReference type="InterPro" id="IPR012334">
    <property type="entry name" value="Pectin_lyas_fold"/>
</dbReference>
<dbReference type="AlphaFoldDB" id="X0XIP4"/>
<sequence length="158" mass="16708">MTVLNSILWNDSPDEIYLDDSSTIDITYSDIHGGWPGAGNINADPLFVNVANVDYHLQASSPCIDAGDNTAIPPSVVVDLDGNPRIINGIVDMGAYEGGMAPTANVYYVDAVSGDNSNDGLSFETAFATIQKGIDMAGDGDVVLVYPGLYQEEINFLG</sequence>
<dbReference type="InterPro" id="IPR059226">
    <property type="entry name" value="Choice_anch_Q_dom"/>
</dbReference>
<proteinExistence type="predicted"/>
<dbReference type="EMBL" id="BARS01044349">
    <property type="protein sequence ID" value="GAG35257.1"/>
    <property type="molecule type" value="Genomic_DNA"/>
</dbReference>
<organism evidence="1">
    <name type="scientific">marine sediment metagenome</name>
    <dbReference type="NCBI Taxonomy" id="412755"/>
    <lineage>
        <taxon>unclassified sequences</taxon>
        <taxon>metagenomes</taxon>
        <taxon>ecological metagenomes</taxon>
    </lineage>
</organism>
<accession>X0XIP4</accession>